<dbReference type="SUPFAM" id="SSF48179">
    <property type="entry name" value="6-phosphogluconate dehydrogenase C-terminal domain-like"/>
    <property type="match status" value="2"/>
</dbReference>
<organism evidence="10 11">
    <name type="scientific">Pyrinomonas methylaliphatogenes</name>
    <dbReference type="NCBI Taxonomy" id="454194"/>
    <lineage>
        <taxon>Bacteria</taxon>
        <taxon>Pseudomonadati</taxon>
        <taxon>Acidobacteriota</taxon>
        <taxon>Blastocatellia</taxon>
        <taxon>Blastocatellales</taxon>
        <taxon>Pyrinomonadaceae</taxon>
        <taxon>Pyrinomonas</taxon>
    </lineage>
</organism>
<dbReference type="Gene3D" id="3.90.226.10">
    <property type="entry name" value="2-enoyl-CoA Hydratase, Chain A, domain 1"/>
    <property type="match status" value="1"/>
</dbReference>
<reference evidence="10 11" key="1">
    <citation type="submission" date="2013-12" db="EMBL/GenBank/DDBJ databases">
        <authorList>
            <person name="Stott M."/>
        </authorList>
    </citation>
    <scope>NUCLEOTIDE SEQUENCE [LARGE SCALE GENOMIC DNA]</scope>
    <source>
        <strain evidence="10 11">K22</strain>
    </source>
</reference>
<dbReference type="InterPro" id="IPR006176">
    <property type="entry name" value="3-OHacyl-CoA_DH_NAD-bd"/>
</dbReference>
<dbReference type="EMBL" id="CBXV010000008">
    <property type="protein sequence ID" value="CDM66429.1"/>
    <property type="molecule type" value="Genomic_DNA"/>
</dbReference>
<keyword evidence="5" id="KW-0520">NAD</keyword>
<comment type="pathway">
    <text evidence="1">Lipid metabolism; fatty acid beta-oxidation.</text>
</comment>
<evidence type="ECO:0000256" key="6">
    <source>
        <dbReference type="ARBA" id="ARBA00023098"/>
    </source>
</evidence>
<keyword evidence="11" id="KW-1185">Reference proteome</keyword>
<keyword evidence="4 10" id="KW-0560">Oxidoreductase</keyword>
<dbReference type="CDD" id="cd06558">
    <property type="entry name" value="crotonase-like"/>
    <property type="match status" value="1"/>
</dbReference>
<dbReference type="SUPFAM" id="SSF51735">
    <property type="entry name" value="NAD(P)-binding Rossmann-fold domains"/>
    <property type="match status" value="1"/>
</dbReference>
<evidence type="ECO:0000259" key="9">
    <source>
        <dbReference type="Pfam" id="PF02737"/>
    </source>
</evidence>
<dbReference type="Pfam" id="PF00725">
    <property type="entry name" value="3HCDH"/>
    <property type="match status" value="1"/>
</dbReference>
<dbReference type="InterPro" id="IPR006108">
    <property type="entry name" value="3HC_DH_C"/>
</dbReference>
<dbReference type="PANTHER" id="PTHR48075:SF7">
    <property type="entry name" value="3-HYDROXYACYL-COA DEHYDROGENASE-RELATED"/>
    <property type="match status" value="1"/>
</dbReference>
<evidence type="ECO:0000256" key="4">
    <source>
        <dbReference type="ARBA" id="ARBA00023002"/>
    </source>
</evidence>
<gene>
    <name evidence="10" type="ORF">PYK22_02459</name>
</gene>
<dbReference type="RefSeq" id="WP_041977680.1">
    <property type="nucleotide sequence ID" value="NZ_CBXV010000008.1"/>
</dbReference>
<feature type="domain" description="3-hydroxyacyl-CoA dehydrogenase C-terminal" evidence="8">
    <location>
        <begin position="207"/>
        <end position="306"/>
    </location>
</feature>
<dbReference type="SUPFAM" id="SSF52096">
    <property type="entry name" value="ClpP/crotonase"/>
    <property type="match status" value="1"/>
</dbReference>
<evidence type="ECO:0000313" key="10">
    <source>
        <dbReference type="EMBL" id="CDM66429.1"/>
    </source>
</evidence>
<evidence type="ECO:0000256" key="7">
    <source>
        <dbReference type="ARBA" id="ARBA00049556"/>
    </source>
</evidence>
<dbReference type="Gene3D" id="3.40.50.720">
    <property type="entry name" value="NAD(P)-binding Rossmann-like Domain"/>
    <property type="match status" value="1"/>
</dbReference>
<dbReference type="Proteomes" id="UP000031518">
    <property type="component" value="Unassembled WGS sequence"/>
</dbReference>
<dbReference type="Gene3D" id="1.10.1040.50">
    <property type="match status" value="1"/>
</dbReference>
<evidence type="ECO:0000256" key="2">
    <source>
        <dbReference type="ARBA" id="ARBA00022832"/>
    </source>
</evidence>
<dbReference type="InterPro" id="IPR008927">
    <property type="entry name" value="6-PGluconate_DH-like_C_sf"/>
</dbReference>
<evidence type="ECO:0000313" key="11">
    <source>
        <dbReference type="Proteomes" id="UP000031518"/>
    </source>
</evidence>
<dbReference type="Pfam" id="PF00378">
    <property type="entry name" value="ECH_1"/>
    <property type="match status" value="1"/>
</dbReference>
<dbReference type="GO" id="GO:0070403">
    <property type="term" value="F:NAD+ binding"/>
    <property type="evidence" value="ECO:0007669"/>
    <property type="project" value="InterPro"/>
</dbReference>
<dbReference type="InterPro" id="IPR036291">
    <property type="entry name" value="NAD(P)-bd_dom_sf"/>
</dbReference>
<dbReference type="InterPro" id="IPR029045">
    <property type="entry name" value="ClpP/crotonase-like_dom_sf"/>
</dbReference>
<accession>A0A0B6X1I8</accession>
<protein>
    <submittedName>
        <fullName evidence="10">3-hydroxyacyl-CoA dehydrogenase</fullName>
        <ecNumber evidence="10">1.1.1.35</ecNumber>
    </submittedName>
</protein>
<dbReference type="GO" id="GO:0006635">
    <property type="term" value="P:fatty acid beta-oxidation"/>
    <property type="evidence" value="ECO:0007669"/>
    <property type="project" value="UniProtKB-UniPathway"/>
</dbReference>
<evidence type="ECO:0000256" key="1">
    <source>
        <dbReference type="ARBA" id="ARBA00005005"/>
    </source>
</evidence>
<feature type="domain" description="3-hydroxyacyl-CoA dehydrogenase NAD binding" evidence="9">
    <location>
        <begin position="7"/>
        <end position="203"/>
    </location>
</feature>
<dbReference type="InterPro" id="IPR001753">
    <property type="entry name" value="Enoyl-CoA_hydra/iso"/>
</dbReference>
<dbReference type="STRING" id="454194.PYK22_02459"/>
<keyword evidence="6" id="KW-0443">Lipid metabolism</keyword>
<dbReference type="GO" id="GO:0003857">
    <property type="term" value="F:(3S)-3-hydroxyacyl-CoA dehydrogenase (NAD+) activity"/>
    <property type="evidence" value="ECO:0007669"/>
    <property type="project" value="UniProtKB-EC"/>
</dbReference>
<evidence type="ECO:0000256" key="5">
    <source>
        <dbReference type="ARBA" id="ARBA00023027"/>
    </source>
</evidence>
<evidence type="ECO:0000259" key="8">
    <source>
        <dbReference type="Pfam" id="PF00725"/>
    </source>
</evidence>
<comment type="catalytic activity">
    <reaction evidence="7">
        <text>a (3S)-3-hydroxyacyl-CoA + NAD(+) = a 3-oxoacyl-CoA + NADH + H(+)</text>
        <dbReference type="Rhea" id="RHEA:22432"/>
        <dbReference type="ChEBI" id="CHEBI:15378"/>
        <dbReference type="ChEBI" id="CHEBI:57318"/>
        <dbReference type="ChEBI" id="CHEBI:57540"/>
        <dbReference type="ChEBI" id="CHEBI:57945"/>
        <dbReference type="ChEBI" id="CHEBI:90726"/>
        <dbReference type="EC" id="1.1.1.35"/>
    </reaction>
</comment>
<dbReference type="EC" id="1.1.1.35" evidence="10"/>
<proteinExistence type="predicted"/>
<evidence type="ECO:0000256" key="3">
    <source>
        <dbReference type="ARBA" id="ARBA00022963"/>
    </source>
</evidence>
<dbReference type="UniPathway" id="UPA00659"/>
<dbReference type="PANTHER" id="PTHR48075">
    <property type="entry name" value="3-HYDROXYACYL-COA DEHYDROGENASE FAMILY PROTEIN"/>
    <property type="match status" value="1"/>
</dbReference>
<keyword evidence="3" id="KW-0442">Lipid degradation</keyword>
<keyword evidence="2" id="KW-0276">Fatty acid metabolism</keyword>
<reference evidence="10 11" key="2">
    <citation type="submission" date="2015-01" db="EMBL/GenBank/DDBJ databases">
        <title>Complete genome sequence of Pyrinomonas methylaliphatogenes type strain K22T.</title>
        <authorList>
            <person name="Lee K.C.Y."/>
            <person name="Power J.F."/>
            <person name="Dunfield P.F."/>
            <person name="Morgan X.C."/>
            <person name="Huttenhower C."/>
            <person name="Stott M.B."/>
        </authorList>
    </citation>
    <scope>NUCLEOTIDE SEQUENCE [LARGE SCALE GENOMIC DNA]</scope>
    <source>
        <strain evidence="10 11">K22</strain>
    </source>
</reference>
<dbReference type="OrthoDB" id="9771883at2"/>
<dbReference type="AlphaFoldDB" id="A0A0B6X1I8"/>
<name>A0A0B6X1I8_9BACT</name>
<dbReference type="Pfam" id="PF02737">
    <property type="entry name" value="3HCDH_N"/>
    <property type="match status" value="1"/>
</dbReference>
<sequence>MIRIERAAVLGAGTMGAQLAAHLANARIPVLLLDVAPQELTPEEEARGLNLLSPEVRNRIAQRGLENALKAKPAAFFTPDLAALVTVGNFEDDLPKIKDCDLIIEAVVENLEIKRALYERVERFRRPGSVVATNTSGIPIRALADGFSEDFRAHFLGTHFFNPPRYLHLVELIRTEWTKPEVSCAIHGFLDQRLGKGVVVAKDRPNFIANRIGTYGALITIRTMLEDGYSIEEVDALTGPAVGRPKTGTFRLFDLVGIDVLVYVADNLYRAVPDDEEREIFQVPSFLREMVARKLLGNKTGAGFYRKQKGDGERDEIWALDLASLEYRPSQKAHFPSLEMAKNIEDARERIRTLVWGKDRAAQFLWKTLSRTLRYAANRIPEIADTVVEVDRAMRWGFNWELGVFETWDAIGVERSVARMREEGLSTPPNVERMLEAGARSFYKTDKGEDFYFDFAALDYKPVPKQPGVIILKSLKEQDKVIKKNAGASLIDLGDGVACVEFHSKMNSIGSDTVQMIRYALDEVERNFVGLVIGNQGQNFSVGANLMLLLLEAQEGNWEEIDLMVRAFQQTNMRLRYSPKPVVVAPHQMTLGGGCEVTLHADRVRAAAETYIGLVEVGVGLIPAGGGTKEMLVRALDAIPKGMEDADPFPFVKRAFETIALAKVSTSAEEARQMNFLRPSDTISMNPDRLIADAKREVLALAQAGYVPPQPRADILALGQSALATLKVGIHMMRRGGYISDHDAVIAEKLARILTGGDLNHATRVSEQYLLDLEREAFLSLCGERKTLERIAHTLKTGKSLRN</sequence>